<name>A0A9P4JTL5_9PLEO</name>
<sequence length="160" mass="17031">MATPTHSTCQSFEEDPFLQQMPSHSANSAFLVNIGRPWLTEALSFKLSVLQWCTKAALSSPSDLSLSPVLIASVPDGGRVLFLSFSPVPIAICPPLLLSFCTPIMASGVELSYILVASSLFPLCVMLIHTPYHPLVSCPLTFGTSSSLHVVGLACPRAVS</sequence>
<accession>A0A9P4JTL5</accession>
<dbReference type="EMBL" id="ML993854">
    <property type="protein sequence ID" value="KAF2205533.1"/>
    <property type="molecule type" value="Genomic_DNA"/>
</dbReference>
<dbReference type="AlphaFoldDB" id="A0A9P4JTL5"/>
<reference evidence="1" key="1">
    <citation type="journal article" date="2020" name="Stud. Mycol.">
        <title>101 Dothideomycetes genomes: a test case for predicting lifestyles and emergence of pathogens.</title>
        <authorList>
            <person name="Haridas S."/>
            <person name="Albert R."/>
            <person name="Binder M."/>
            <person name="Bloem J."/>
            <person name="Labutti K."/>
            <person name="Salamov A."/>
            <person name="Andreopoulos B."/>
            <person name="Baker S."/>
            <person name="Barry K."/>
            <person name="Bills G."/>
            <person name="Bluhm B."/>
            <person name="Cannon C."/>
            <person name="Castanera R."/>
            <person name="Culley D."/>
            <person name="Daum C."/>
            <person name="Ezra D."/>
            <person name="Gonzalez J."/>
            <person name="Henrissat B."/>
            <person name="Kuo A."/>
            <person name="Liang C."/>
            <person name="Lipzen A."/>
            <person name="Lutzoni F."/>
            <person name="Magnuson J."/>
            <person name="Mondo S."/>
            <person name="Nolan M."/>
            <person name="Ohm R."/>
            <person name="Pangilinan J."/>
            <person name="Park H.-J."/>
            <person name="Ramirez L."/>
            <person name="Alfaro M."/>
            <person name="Sun H."/>
            <person name="Tritt A."/>
            <person name="Yoshinaga Y."/>
            <person name="Zwiers L.-H."/>
            <person name="Turgeon B."/>
            <person name="Goodwin S."/>
            <person name="Spatafora J."/>
            <person name="Crous P."/>
            <person name="Grigoriev I."/>
        </authorList>
    </citation>
    <scope>NUCLEOTIDE SEQUENCE</scope>
    <source>
        <strain evidence="1">ATCC 74209</strain>
    </source>
</reference>
<proteinExistence type="predicted"/>
<organism evidence="1 2">
    <name type="scientific">Delitschia confertaspora ATCC 74209</name>
    <dbReference type="NCBI Taxonomy" id="1513339"/>
    <lineage>
        <taxon>Eukaryota</taxon>
        <taxon>Fungi</taxon>
        <taxon>Dikarya</taxon>
        <taxon>Ascomycota</taxon>
        <taxon>Pezizomycotina</taxon>
        <taxon>Dothideomycetes</taxon>
        <taxon>Pleosporomycetidae</taxon>
        <taxon>Pleosporales</taxon>
        <taxon>Delitschiaceae</taxon>
        <taxon>Delitschia</taxon>
    </lineage>
</organism>
<evidence type="ECO:0000313" key="2">
    <source>
        <dbReference type="Proteomes" id="UP000799536"/>
    </source>
</evidence>
<dbReference type="Proteomes" id="UP000799536">
    <property type="component" value="Unassembled WGS sequence"/>
</dbReference>
<gene>
    <name evidence="1" type="ORF">GQ43DRAFT_310079</name>
</gene>
<keyword evidence="2" id="KW-1185">Reference proteome</keyword>
<evidence type="ECO:0000313" key="1">
    <source>
        <dbReference type="EMBL" id="KAF2205533.1"/>
    </source>
</evidence>
<comment type="caution">
    <text evidence="1">The sequence shown here is derived from an EMBL/GenBank/DDBJ whole genome shotgun (WGS) entry which is preliminary data.</text>
</comment>
<protein>
    <submittedName>
        <fullName evidence="1">Uncharacterized protein</fullName>
    </submittedName>
</protein>